<gene>
    <name evidence="1" type="ORF">ISU10_04080</name>
</gene>
<organism evidence="1 2">
    <name type="scientific">Nocardioides agariphilus</name>
    <dbReference type="NCBI Taxonomy" id="433664"/>
    <lineage>
        <taxon>Bacteria</taxon>
        <taxon>Bacillati</taxon>
        <taxon>Actinomycetota</taxon>
        <taxon>Actinomycetes</taxon>
        <taxon>Propionibacteriales</taxon>
        <taxon>Nocardioidaceae</taxon>
        <taxon>Nocardioides</taxon>
    </lineage>
</organism>
<keyword evidence="2" id="KW-1185">Reference proteome</keyword>
<proteinExistence type="predicted"/>
<reference evidence="1" key="1">
    <citation type="submission" date="2020-11" db="EMBL/GenBank/DDBJ databases">
        <title>Nocardioides cynanchi sp. nov., isolated from soil of rhizosphere of Cynanchum wilfordii.</title>
        <authorList>
            <person name="Lee J.-S."/>
            <person name="Suh M.K."/>
            <person name="Kim J.-S."/>
        </authorList>
    </citation>
    <scope>NUCLEOTIDE SEQUENCE</scope>
    <source>
        <strain evidence="1">KCTC 19276</strain>
    </source>
</reference>
<dbReference type="EMBL" id="JADKPO010000004">
    <property type="protein sequence ID" value="MBF4766940.1"/>
    <property type="molecule type" value="Genomic_DNA"/>
</dbReference>
<evidence type="ECO:0000313" key="2">
    <source>
        <dbReference type="Proteomes" id="UP000660668"/>
    </source>
</evidence>
<protein>
    <submittedName>
        <fullName evidence="1">Uncharacterized protein</fullName>
    </submittedName>
</protein>
<dbReference type="RefSeq" id="WP_194695099.1">
    <property type="nucleotide sequence ID" value="NZ_JADKPO010000004.1"/>
</dbReference>
<name>A0A930VLI0_9ACTN</name>
<dbReference type="Proteomes" id="UP000660668">
    <property type="component" value="Unassembled WGS sequence"/>
</dbReference>
<comment type="caution">
    <text evidence="1">The sequence shown here is derived from an EMBL/GenBank/DDBJ whole genome shotgun (WGS) entry which is preliminary data.</text>
</comment>
<evidence type="ECO:0000313" key="1">
    <source>
        <dbReference type="EMBL" id="MBF4766940.1"/>
    </source>
</evidence>
<sequence>MPETTFKKIMKKVAVADSLDDARRTAGMARLVAQLKSDFEKQYLN</sequence>
<dbReference type="AlphaFoldDB" id="A0A930VLI0"/>
<accession>A0A930VLI0</accession>